<evidence type="ECO:0000256" key="1">
    <source>
        <dbReference type="ARBA" id="ARBA00010751"/>
    </source>
</evidence>
<dbReference type="SUPFAM" id="SSF117782">
    <property type="entry name" value="YbjQ-like"/>
    <property type="match status" value="1"/>
</dbReference>
<organism evidence="3 4">
    <name type="scientific">Cytospora mali</name>
    <name type="common">Apple Valsa canker fungus</name>
    <name type="synonym">Valsa mali</name>
    <dbReference type="NCBI Taxonomy" id="578113"/>
    <lineage>
        <taxon>Eukaryota</taxon>
        <taxon>Fungi</taxon>
        <taxon>Dikarya</taxon>
        <taxon>Ascomycota</taxon>
        <taxon>Pezizomycotina</taxon>
        <taxon>Sordariomycetes</taxon>
        <taxon>Sordariomycetidae</taxon>
        <taxon>Diaporthales</taxon>
        <taxon>Cytosporaceae</taxon>
        <taxon>Cytospora</taxon>
    </lineage>
</organism>
<dbReference type="Proteomes" id="UP000078576">
    <property type="component" value="Unassembled WGS sequence"/>
</dbReference>
<gene>
    <name evidence="3" type="ORF">VP1G_04853</name>
</gene>
<dbReference type="Pfam" id="PF01906">
    <property type="entry name" value="YbjQ_1"/>
    <property type="match status" value="1"/>
</dbReference>
<feature type="compositionally biased region" description="Polar residues" evidence="2">
    <location>
        <begin position="10"/>
        <end position="21"/>
    </location>
</feature>
<name>A0A194V0U9_CYTMA</name>
<dbReference type="InterPro" id="IPR035439">
    <property type="entry name" value="UPF0145_dom_sf"/>
</dbReference>
<sequence>MHRFRHRSEGTTPQSDESLSRIQSSIEIPGTYLPPEPDPATETIPTSGIMTSTCFDIPGHRIERSIGTIYGMSVRSRGLLPVMGAGFKTLAGGDIGAVTKLMYRTRNDAIARLVAECQKREANAVVGLRFETSQLADGMALVCAYGTAVYAVRVGPARGPDVGLAPMAELADKNQGTFVGAGVRNAHALDLAEGRI</sequence>
<evidence type="ECO:0000313" key="3">
    <source>
        <dbReference type="EMBL" id="KUI57533.1"/>
    </source>
</evidence>
<reference evidence="4" key="1">
    <citation type="submission" date="2014-12" db="EMBL/GenBank/DDBJ databases">
        <title>Genome Sequence of Valsa Canker Pathogens Uncovers a Specific Adaption of Colonization on Woody Bark.</title>
        <authorList>
            <person name="Yin Z."/>
            <person name="Liu H."/>
            <person name="Gao X."/>
            <person name="Li Z."/>
            <person name="Song N."/>
            <person name="Ke X."/>
            <person name="Dai Q."/>
            <person name="Wu Y."/>
            <person name="Sun Y."/>
            <person name="Xu J.-R."/>
            <person name="Kang Z.K."/>
            <person name="Wang L."/>
            <person name="Huang L."/>
        </authorList>
    </citation>
    <scope>NUCLEOTIDE SEQUENCE [LARGE SCALE GENOMIC DNA]</scope>
    <source>
        <strain evidence="4">SXYL134</strain>
    </source>
</reference>
<comment type="similarity">
    <text evidence="1">Belongs to the UPF0145 family.</text>
</comment>
<keyword evidence="4" id="KW-1185">Reference proteome</keyword>
<dbReference type="EMBL" id="KN714701">
    <property type="protein sequence ID" value="KUI57533.1"/>
    <property type="molecule type" value="Genomic_DNA"/>
</dbReference>
<dbReference type="PANTHER" id="PTHR34068">
    <property type="entry name" value="UPF0145 PROTEIN YBJQ"/>
    <property type="match status" value="1"/>
</dbReference>
<dbReference type="InterPro" id="IPR002765">
    <property type="entry name" value="UPF0145_YbjQ-like"/>
</dbReference>
<dbReference type="PANTHER" id="PTHR34068:SF2">
    <property type="entry name" value="UPF0145 PROTEIN SCO3412"/>
    <property type="match status" value="1"/>
</dbReference>
<dbReference type="HAMAP" id="MF_00338">
    <property type="entry name" value="UPF0145"/>
    <property type="match status" value="1"/>
</dbReference>
<protein>
    <submittedName>
        <fullName evidence="3">Uncharacterized protein</fullName>
    </submittedName>
</protein>
<dbReference type="OrthoDB" id="5233625at2759"/>
<feature type="region of interest" description="Disordered" evidence="2">
    <location>
        <begin position="1"/>
        <end position="21"/>
    </location>
</feature>
<evidence type="ECO:0000313" key="4">
    <source>
        <dbReference type="Proteomes" id="UP000078576"/>
    </source>
</evidence>
<accession>A0A194V0U9</accession>
<dbReference type="AlphaFoldDB" id="A0A194V0U9"/>
<evidence type="ECO:0000256" key="2">
    <source>
        <dbReference type="SAM" id="MobiDB-lite"/>
    </source>
</evidence>
<proteinExistence type="inferred from homology"/>
<dbReference type="Gene3D" id="3.30.110.70">
    <property type="entry name" value="Hypothetical protein apc22750. Chain B"/>
    <property type="match status" value="1"/>
</dbReference>